<comment type="caution">
    <text evidence="3">The sequence shown here is derived from an EMBL/GenBank/DDBJ whole genome shotgun (WGS) entry which is preliminary data.</text>
</comment>
<evidence type="ECO:0000259" key="1">
    <source>
        <dbReference type="Pfam" id="PF19419"/>
    </source>
</evidence>
<feature type="domain" description="DUF5983" evidence="1">
    <location>
        <begin position="8"/>
        <end position="93"/>
    </location>
</feature>
<dbReference type="Proteomes" id="UP000319498">
    <property type="component" value="Unassembled WGS sequence"/>
</dbReference>
<name>A0A837KPT3_9BACL</name>
<organism evidence="3 4">
    <name type="scientific">Brevibacillus formosus</name>
    <dbReference type="NCBI Taxonomy" id="54913"/>
    <lineage>
        <taxon>Bacteria</taxon>
        <taxon>Bacillati</taxon>
        <taxon>Bacillota</taxon>
        <taxon>Bacilli</taxon>
        <taxon>Bacillales</taxon>
        <taxon>Paenibacillaceae</taxon>
        <taxon>Brevibacillus</taxon>
    </lineage>
</organism>
<evidence type="ECO:0000313" key="4">
    <source>
        <dbReference type="Proteomes" id="UP000035218"/>
    </source>
</evidence>
<dbReference type="EMBL" id="BJOL01000019">
    <property type="protein sequence ID" value="GED59192.1"/>
    <property type="molecule type" value="Genomic_DNA"/>
</dbReference>
<evidence type="ECO:0000313" key="2">
    <source>
        <dbReference type="EMBL" id="GED59192.1"/>
    </source>
</evidence>
<evidence type="ECO:0000313" key="5">
    <source>
        <dbReference type="Proteomes" id="UP000319498"/>
    </source>
</evidence>
<dbReference type="Pfam" id="PF19419">
    <property type="entry name" value="DUF5983"/>
    <property type="match status" value="1"/>
</dbReference>
<dbReference type="GeneID" id="87586288"/>
<reference evidence="2 5" key="2">
    <citation type="submission" date="2019-06" db="EMBL/GenBank/DDBJ databases">
        <title>Whole genome shotgun sequence of Brevibacillus formosus NBRC 15716.</title>
        <authorList>
            <person name="Hosoyama A."/>
            <person name="Uohara A."/>
            <person name="Ohji S."/>
            <person name="Ichikawa N."/>
        </authorList>
    </citation>
    <scope>NUCLEOTIDE SEQUENCE [LARGE SCALE GENOMIC DNA]</scope>
    <source>
        <strain evidence="2 5">NBRC 15716</strain>
    </source>
</reference>
<reference evidence="3 4" key="1">
    <citation type="submission" date="2015-05" db="EMBL/GenBank/DDBJ databases">
        <title>Genome sequencing project for genomic taxonomy and phylogenomics of Bacillus-like bacteria.</title>
        <authorList>
            <person name="Liu B."/>
            <person name="Wang J."/>
            <person name="Zhu Y."/>
            <person name="Liu G."/>
            <person name="Chen Q."/>
            <person name="Chen Z."/>
            <person name="Lan J."/>
            <person name="Che J."/>
            <person name="Ge C."/>
            <person name="Shi H."/>
            <person name="Pan Z."/>
            <person name="Liu X."/>
        </authorList>
    </citation>
    <scope>NUCLEOTIDE SEQUENCE [LARGE SCALE GENOMIC DNA]</scope>
    <source>
        <strain evidence="3 4">DSM 9885</strain>
    </source>
</reference>
<dbReference type="OrthoDB" id="7274689at2"/>
<evidence type="ECO:0000313" key="3">
    <source>
        <dbReference type="EMBL" id="KLH98239.1"/>
    </source>
</evidence>
<dbReference type="EMBL" id="LDCN01000004">
    <property type="protein sequence ID" value="KLH98239.1"/>
    <property type="molecule type" value="Genomic_DNA"/>
</dbReference>
<dbReference type="RefSeq" id="WP_047070541.1">
    <property type="nucleotide sequence ID" value="NZ_BJOL01000019.1"/>
</dbReference>
<proteinExistence type="predicted"/>
<sequence>MSLTVFAMLELSTVHISLETNQMLEKDTLSLPFFAKSDMNMQYGWFISVPYDDEDWLPDDLQRIMNLAKEKNFKWVMLDCEGARSEHLPVFGW</sequence>
<gene>
    <name evidence="3" type="ORF">AA984_14585</name>
    <name evidence="2" type="ORF">BFO01nite_33240</name>
</gene>
<dbReference type="InterPro" id="IPR046025">
    <property type="entry name" value="DUF5983"/>
</dbReference>
<protein>
    <recommendedName>
        <fullName evidence="1">DUF5983 domain-containing protein</fullName>
    </recommendedName>
</protein>
<keyword evidence="5" id="KW-1185">Reference proteome</keyword>
<dbReference type="Proteomes" id="UP000035218">
    <property type="component" value="Unassembled WGS sequence"/>
</dbReference>
<accession>A0A837KPT3</accession>
<dbReference type="AlphaFoldDB" id="A0A837KPT3"/>